<dbReference type="Proteomes" id="UP000238153">
    <property type="component" value="Unassembled WGS sequence"/>
</dbReference>
<dbReference type="EMBL" id="PGWX01000321">
    <property type="protein sequence ID" value="PPJ74286.1"/>
    <property type="molecule type" value="Genomic_DNA"/>
</dbReference>
<organism evidence="1 2">
    <name type="scientific">Staphylococcus haemolyticus</name>
    <dbReference type="NCBI Taxonomy" id="1283"/>
    <lineage>
        <taxon>Bacteria</taxon>
        <taxon>Bacillati</taxon>
        <taxon>Bacillota</taxon>
        <taxon>Bacilli</taxon>
        <taxon>Bacillales</taxon>
        <taxon>Staphylococcaceae</taxon>
        <taxon>Staphylococcus</taxon>
    </lineage>
</organism>
<comment type="caution">
    <text evidence="1">The sequence shown here is derived from an EMBL/GenBank/DDBJ whole genome shotgun (WGS) entry which is preliminary data.</text>
</comment>
<protein>
    <submittedName>
        <fullName evidence="1">Uncharacterized protein</fullName>
    </submittedName>
</protein>
<dbReference type="AlphaFoldDB" id="A0A7Z1N3H5"/>
<sequence>MLGSALLQHPRDDAVAVEPGLIAPTLAHQLRSIGLRLRDCAGQRGQLVAQRSDARFLLPFGYKLGRQVAQLALGLAARRARAFGAQIEELQKVGRTKPLFGRMREEDHALDLDQQFVGKALSRTQTVDELLRKVAHLRIVALAFHLHEAGDGFTAACAVIP</sequence>
<name>A0A7Z1N3H5_STAHA</name>
<reference evidence="1 2" key="1">
    <citation type="submission" date="2017-11" db="EMBL/GenBank/DDBJ databases">
        <authorList>
            <person name="Founou R.C."/>
            <person name="Founou L."/>
            <person name="Allam M."/>
            <person name="Ismail A."/>
            <person name="Essack S.Y."/>
        </authorList>
    </citation>
    <scope>NUCLEOTIDE SEQUENCE [LARGE SCALE GENOMIC DNA]</scope>
    <source>
        <strain evidence="1 2">G811N2B1</strain>
    </source>
</reference>
<accession>A0A7Z1N3H5</accession>
<evidence type="ECO:0000313" key="2">
    <source>
        <dbReference type="Proteomes" id="UP000238153"/>
    </source>
</evidence>
<feature type="non-terminal residue" evidence="1">
    <location>
        <position position="161"/>
    </location>
</feature>
<proteinExistence type="predicted"/>
<evidence type="ECO:0000313" key="1">
    <source>
        <dbReference type="EMBL" id="PPJ74286.1"/>
    </source>
</evidence>
<gene>
    <name evidence="1" type="ORF">CV019_08030</name>
</gene>